<proteinExistence type="predicted"/>
<gene>
    <name evidence="1" type="ORF">Pint_10893</name>
</gene>
<protein>
    <submittedName>
        <fullName evidence="1">Uncharacterized protein</fullName>
    </submittedName>
</protein>
<dbReference type="EMBL" id="CM047747">
    <property type="protein sequence ID" value="KAJ0016777.1"/>
    <property type="molecule type" value="Genomic_DNA"/>
</dbReference>
<sequence length="59" mass="6688">MKHVVIDFHFICDQVQNGSLPVANVSSEDQLVDALTKPFPRSQFLSLRTKISLFNRVLS</sequence>
<evidence type="ECO:0000313" key="2">
    <source>
        <dbReference type="Proteomes" id="UP001163603"/>
    </source>
</evidence>
<organism evidence="1 2">
    <name type="scientific">Pistacia integerrima</name>
    <dbReference type="NCBI Taxonomy" id="434235"/>
    <lineage>
        <taxon>Eukaryota</taxon>
        <taxon>Viridiplantae</taxon>
        <taxon>Streptophyta</taxon>
        <taxon>Embryophyta</taxon>
        <taxon>Tracheophyta</taxon>
        <taxon>Spermatophyta</taxon>
        <taxon>Magnoliopsida</taxon>
        <taxon>eudicotyledons</taxon>
        <taxon>Gunneridae</taxon>
        <taxon>Pentapetalae</taxon>
        <taxon>rosids</taxon>
        <taxon>malvids</taxon>
        <taxon>Sapindales</taxon>
        <taxon>Anacardiaceae</taxon>
        <taxon>Pistacia</taxon>
    </lineage>
</organism>
<comment type="caution">
    <text evidence="1">The sequence shown here is derived from an EMBL/GenBank/DDBJ whole genome shotgun (WGS) entry which is preliminary data.</text>
</comment>
<reference evidence="2" key="1">
    <citation type="journal article" date="2023" name="G3 (Bethesda)">
        <title>Genome assembly and association tests identify interacting loci associated with vigor, precocity, and sex in interspecific pistachio rootstocks.</title>
        <authorList>
            <person name="Palmer W."/>
            <person name="Jacygrad E."/>
            <person name="Sagayaradj S."/>
            <person name="Cavanaugh K."/>
            <person name="Han R."/>
            <person name="Bertier L."/>
            <person name="Beede B."/>
            <person name="Kafkas S."/>
            <person name="Golino D."/>
            <person name="Preece J."/>
            <person name="Michelmore R."/>
        </authorList>
    </citation>
    <scope>NUCLEOTIDE SEQUENCE [LARGE SCALE GENOMIC DNA]</scope>
</reference>
<evidence type="ECO:0000313" key="1">
    <source>
        <dbReference type="EMBL" id="KAJ0016777.1"/>
    </source>
</evidence>
<name>A0ACC0XG91_9ROSI</name>
<keyword evidence="2" id="KW-1185">Reference proteome</keyword>
<accession>A0ACC0XG91</accession>
<dbReference type="Proteomes" id="UP001163603">
    <property type="component" value="Chromosome 12"/>
</dbReference>